<keyword evidence="4" id="KW-0479">Metal-binding</keyword>
<comment type="caution">
    <text evidence="11">The sequence shown here is derived from an EMBL/GenBank/DDBJ whole genome shotgun (WGS) entry which is preliminary data.</text>
</comment>
<keyword evidence="6" id="KW-0560">Oxidoreductase</keyword>
<evidence type="ECO:0000256" key="4">
    <source>
        <dbReference type="ARBA" id="ARBA00022723"/>
    </source>
</evidence>
<evidence type="ECO:0000256" key="3">
    <source>
        <dbReference type="ARBA" id="ARBA00022714"/>
    </source>
</evidence>
<dbReference type="SUPFAM" id="SSF63380">
    <property type="entry name" value="Riboflavin synthase domain-like"/>
    <property type="match status" value="1"/>
</dbReference>
<evidence type="ECO:0000256" key="2">
    <source>
        <dbReference type="ARBA" id="ARBA00022630"/>
    </source>
</evidence>
<keyword evidence="3" id="KW-0001">2Fe-2S</keyword>
<feature type="domain" description="FAD-binding FR-type" evidence="10">
    <location>
        <begin position="34"/>
        <end position="158"/>
    </location>
</feature>
<dbReference type="InterPro" id="IPR050415">
    <property type="entry name" value="MRET"/>
</dbReference>
<dbReference type="InterPro" id="IPR017938">
    <property type="entry name" value="Riboflavin_synthase-like_b-brl"/>
</dbReference>
<dbReference type="PANTHER" id="PTHR47354">
    <property type="entry name" value="NADH OXIDOREDUCTASE HCR"/>
    <property type="match status" value="1"/>
</dbReference>
<keyword evidence="12" id="KW-1185">Reference proteome</keyword>
<dbReference type="InterPro" id="IPR001709">
    <property type="entry name" value="Flavoprot_Pyr_Nucl_cyt_Rdtase"/>
</dbReference>
<dbReference type="Proteomes" id="UP000268094">
    <property type="component" value="Unassembled WGS sequence"/>
</dbReference>
<name>A0A3A8IAY1_9BACT</name>
<dbReference type="PROSITE" id="PS51384">
    <property type="entry name" value="FAD_FR"/>
    <property type="match status" value="1"/>
</dbReference>
<evidence type="ECO:0000313" key="12">
    <source>
        <dbReference type="Proteomes" id="UP000268094"/>
    </source>
</evidence>
<keyword evidence="2" id="KW-0285">Flavoprotein</keyword>
<dbReference type="Gene3D" id="2.40.30.10">
    <property type="entry name" value="Translation factors"/>
    <property type="match status" value="1"/>
</dbReference>
<dbReference type="PANTHER" id="PTHR47354:SF6">
    <property type="entry name" value="NADH OXIDOREDUCTASE HCR"/>
    <property type="match status" value="1"/>
</dbReference>
<dbReference type="AlphaFoldDB" id="A0A3A8IAY1"/>
<evidence type="ECO:0000256" key="6">
    <source>
        <dbReference type="ARBA" id="ARBA00023002"/>
    </source>
</evidence>
<dbReference type="InterPro" id="IPR017927">
    <property type="entry name" value="FAD-bd_FR_type"/>
</dbReference>
<keyword evidence="8" id="KW-0411">Iron-sulfur</keyword>
<dbReference type="GO" id="GO:0046872">
    <property type="term" value="F:metal ion binding"/>
    <property type="evidence" value="ECO:0007669"/>
    <property type="project" value="UniProtKB-KW"/>
</dbReference>
<organism evidence="11 12">
    <name type="scientific">Corallococcus terminator</name>
    <dbReference type="NCBI Taxonomy" id="2316733"/>
    <lineage>
        <taxon>Bacteria</taxon>
        <taxon>Pseudomonadati</taxon>
        <taxon>Myxococcota</taxon>
        <taxon>Myxococcia</taxon>
        <taxon>Myxococcales</taxon>
        <taxon>Cystobacterineae</taxon>
        <taxon>Myxococcaceae</taxon>
        <taxon>Corallococcus</taxon>
    </lineage>
</organism>
<accession>A0A3A8IAY1</accession>
<dbReference type="SUPFAM" id="SSF52343">
    <property type="entry name" value="Ferredoxin reductase-like, C-terminal NADP-linked domain"/>
    <property type="match status" value="1"/>
</dbReference>
<evidence type="ECO:0000313" key="11">
    <source>
        <dbReference type="EMBL" id="RKG80637.1"/>
    </source>
</evidence>
<proteinExistence type="predicted"/>
<dbReference type="PRINTS" id="PR00371">
    <property type="entry name" value="FPNCR"/>
</dbReference>
<dbReference type="GO" id="GO:0051537">
    <property type="term" value="F:2 iron, 2 sulfur cluster binding"/>
    <property type="evidence" value="ECO:0007669"/>
    <property type="project" value="UniProtKB-KW"/>
</dbReference>
<gene>
    <name evidence="11" type="ORF">D7V88_27215</name>
</gene>
<keyword evidence="5" id="KW-0274">FAD</keyword>
<evidence type="ECO:0000256" key="7">
    <source>
        <dbReference type="ARBA" id="ARBA00023004"/>
    </source>
</evidence>
<evidence type="ECO:0000256" key="9">
    <source>
        <dbReference type="SAM" id="MobiDB-lite"/>
    </source>
</evidence>
<evidence type="ECO:0000256" key="8">
    <source>
        <dbReference type="ARBA" id="ARBA00023014"/>
    </source>
</evidence>
<keyword evidence="7" id="KW-0408">Iron</keyword>
<dbReference type="GO" id="GO:0016491">
    <property type="term" value="F:oxidoreductase activity"/>
    <property type="evidence" value="ECO:0007669"/>
    <property type="project" value="UniProtKB-KW"/>
</dbReference>
<dbReference type="Pfam" id="PF00175">
    <property type="entry name" value="NAD_binding_1"/>
    <property type="match status" value="1"/>
</dbReference>
<feature type="region of interest" description="Disordered" evidence="9">
    <location>
        <begin position="1"/>
        <end position="32"/>
    </location>
</feature>
<protein>
    <submittedName>
        <fullName evidence="11">Oxidoreductase</fullName>
    </submittedName>
</protein>
<dbReference type="OrthoDB" id="9786134at2"/>
<feature type="compositionally biased region" description="Basic residues" evidence="9">
    <location>
        <begin position="1"/>
        <end position="13"/>
    </location>
</feature>
<dbReference type="InterPro" id="IPR039261">
    <property type="entry name" value="FNR_nucleotide-bd"/>
</dbReference>
<reference evidence="12" key="1">
    <citation type="submission" date="2018-09" db="EMBL/GenBank/DDBJ databases">
        <authorList>
            <person name="Livingstone P.G."/>
            <person name="Whitworth D.E."/>
        </authorList>
    </citation>
    <scope>NUCLEOTIDE SEQUENCE [LARGE SCALE GENOMIC DNA]</scope>
    <source>
        <strain evidence="12">CA054A</strain>
    </source>
</reference>
<comment type="cofactor">
    <cofactor evidence="1">
        <name>FAD</name>
        <dbReference type="ChEBI" id="CHEBI:57692"/>
    </cofactor>
</comment>
<dbReference type="InterPro" id="IPR001433">
    <property type="entry name" value="OxRdtase_FAD/NAD-bd"/>
</dbReference>
<dbReference type="Gene3D" id="3.40.50.80">
    <property type="entry name" value="Nucleotide-binding domain of ferredoxin-NADP reductase (FNR) module"/>
    <property type="match status" value="1"/>
</dbReference>
<dbReference type="EMBL" id="RAVZ01000223">
    <property type="protein sequence ID" value="RKG80637.1"/>
    <property type="molecule type" value="Genomic_DNA"/>
</dbReference>
<sequence length="316" mass="35179">MECGRGPHRRAGRTPRVMGSPMSVEATPSRARKPVEYEATVTAVRMETHDTATLLLDLGPGPLDYKAGQFLNIDPHQFPAIAHQCAYLQEQKGRKEPARSYSLASAPHEPHVAITVKDEEFISGVTRYPPLLSPLLVHGRLTGARIKVTGFMGPYVLPDDVTEKTDHVLHLVAGSGAVPNFAMVKDALHRGLKLRHTFLASNKTWGDILYREELAALERSAPDRVRVVHTLTRETDEAKYGPHVRKGRVNEALLHELLPDRDTCLVYVCGPAITPWDRRKALETRTPATPRFMEAVLGHLHGLDIPDKRIKREAYG</sequence>
<evidence type="ECO:0000256" key="1">
    <source>
        <dbReference type="ARBA" id="ARBA00001974"/>
    </source>
</evidence>
<evidence type="ECO:0000259" key="10">
    <source>
        <dbReference type="PROSITE" id="PS51384"/>
    </source>
</evidence>
<evidence type="ECO:0000256" key="5">
    <source>
        <dbReference type="ARBA" id="ARBA00022827"/>
    </source>
</evidence>